<evidence type="ECO:0000256" key="5">
    <source>
        <dbReference type="ARBA" id="ARBA00022807"/>
    </source>
</evidence>
<dbReference type="SUPFAM" id="SSF54001">
    <property type="entry name" value="Cysteine proteinases"/>
    <property type="match status" value="1"/>
</dbReference>
<dbReference type="VEuPathDB" id="VectorBase:AATE021045"/>
<dbReference type="EnsemblMetazoa" id="ENSAATROPT001203">
    <property type="protein sequence ID" value="ENSAATROPP001150"/>
    <property type="gene ID" value="ENSAATROPG000957"/>
</dbReference>
<dbReference type="SMART" id="SM00645">
    <property type="entry name" value="Pept_C1"/>
    <property type="match status" value="1"/>
</dbReference>
<dbReference type="CDD" id="cd02620">
    <property type="entry name" value="Peptidase_C1A_CathepsinB"/>
    <property type="match status" value="1"/>
</dbReference>
<dbReference type="InterPro" id="IPR013128">
    <property type="entry name" value="Peptidase_C1A"/>
</dbReference>
<dbReference type="OrthoDB" id="640249at2759"/>
<evidence type="ECO:0000256" key="3">
    <source>
        <dbReference type="ARBA" id="ARBA00022729"/>
    </source>
</evidence>
<dbReference type="InterPro" id="IPR025661">
    <property type="entry name" value="Pept_asp_AS"/>
</dbReference>
<feature type="domain" description="Peptidase C1A papain C-terminal" evidence="9">
    <location>
        <begin position="134"/>
        <end position="374"/>
    </location>
</feature>
<feature type="signal peptide" evidence="8">
    <location>
        <begin position="1"/>
        <end position="20"/>
    </location>
</feature>
<dbReference type="AlphaFoldDB" id="A0A182JMW8"/>
<keyword evidence="6" id="KW-0865">Zymogen</keyword>
<keyword evidence="4" id="KW-0378">Hydrolase</keyword>
<evidence type="ECO:0000256" key="7">
    <source>
        <dbReference type="ARBA" id="ARBA00023157"/>
    </source>
</evidence>
<dbReference type="PROSITE" id="PS00640">
    <property type="entry name" value="THIOL_PROTEASE_ASN"/>
    <property type="match status" value="1"/>
</dbReference>
<dbReference type="InterPro" id="IPR038765">
    <property type="entry name" value="Papain-like_cys_pep_sf"/>
</dbReference>
<keyword evidence="3 8" id="KW-0732">Signal</keyword>
<reference evidence="11" key="1">
    <citation type="submission" date="2021-09" db="EMBL/GenBank/DDBJ databases">
        <authorList>
            <consortium name="Infravec"/>
            <person name="Campbell I L."/>
            <person name="Maslen G."/>
            <person name="Yates A."/>
        </authorList>
    </citation>
    <scope>NUCLEOTIDE SEQUENCE [LARGE SCALE GENOMIC DNA]</scope>
    <source>
        <strain evidence="11">Infravec2 EBRE</strain>
    </source>
</reference>
<dbReference type="Pfam" id="PF00112">
    <property type="entry name" value="Peptidase_C1"/>
    <property type="match status" value="1"/>
</dbReference>
<dbReference type="FunFam" id="3.90.70.10:FF:000031">
    <property type="entry name" value="Cathepsin B"/>
    <property type="match status" value="1"/>
</dbReference>
<keyword evidence="7" id="KW-1015">Disulfide bond</keyword>
<dbReference type="EnsemblMetazoa" id="AATE021045-RA">
    <property type="protein sequence ID" value="AATE021045-PA.1"/>
    <property type="gene ID" value="AATE021045"/>
</dbReference>
<evidence type="ECO:0000256" key="6">
    <source>
        <dbReference type="ARBA" id="ARBA00023145"/>
    </source>
</evidence>
<keyword evidence="2" id="KW-0645">Protease</keyword>
<dbReference type="Proteomes" id="UP000075880">
    <property type="component" value="Unassembled WGS sequence"/>
</dbReference>
<evidence type="ECO:0000259" key="9">
    <source>
        <dbReference type="SMART" id="SM00645"/>
    </source>
</evidence>
<keyword evidence="11" id="KW-1185">Reference proteome</keyword>
<sequence>MGPFTTLFVIGLFCLQGSLAVGSAENNLSLKLFVKNSGENSQQAQQPNYHDYSSYRSRYAYYGSAAPEHFHTGFGNVMPSQEAFVAAINNRTSTWKAGVNRLPSHYYMTGVLPEQSFKYQLPQGFVVVKDEEPLPESFDARQKWTYCPSLHVVRNQGCCGSSYAVSAVSAMTDRWCVHSEGKAQFTFGAYDVVSCCHRCGFGCDGGAPSAVWQYWVESGITSGGAYGTHDGCQSYPFDVCKKQGDGGDAPRCLRTCQPGYNTTYVEDKRYGRVAYAVPKDEERIMYELYNFGPVQTSFTVFTDFLQYKSGVYRHAFGVRFGTQAVKVLGWGVENGVKFWLCANSWGAEWGDGGFFKLVRGEDHLGFEANPQLAQLGLLLLGLVLRQCRIGVQPGVILLQALLVLPQLERLHHEQLLEFVYLLCSGTQSTLISLMFSKCAFRRLLSDGGSLVLPGTSVNELAPLEPIPSPDDVDCLLRKSEMRFCSRRDLSVPVKLACAMLSPIIGLPPACGWWNGLFSSEDER</sequence>
<dbReference type="STRING" id="41427.A0A182JMW8"/>
<feature type="chain" id="PRO_5044551142" description="Peptidase C1A papain C-terminal domain-containing protein" evidence="8">
    <location>
        <begin position="21"/>
        <end position="523"/>
    </location>
</feature>
<comment type="similarity">
    <text evidence="1">Belongs to the peptidase C1 family.</text>
</comment>
<evidence type="ECO:0000256" key="8">
    <source>
        <dbReference type="SAM" id="SignalP"/>
    </source>
</evidence>
<proteinExistence type="inferred from homology"/>
<evidence type="ECO:0000313" key="10">
    <source>
        <dbReference type="EnsemblMetazoa" id="AATE021045-PA.1"/>
    </source>
</evidence>
<evidence type="ECO:0000256" key="1">
    <source>
        <dbReference type="ARBA" id="ARBA00008455"/>
    </source>
</evidence>
<dbReference type="GO" id="GO:0008234">
    <property type="term" value="F:cysteine-type peptidase activity"/>
    <property type="evidence" value="ECO:0007669"/>
    <property type="project" value="UniProtKB-KW"/>
</dbReference>
<keyword evidence="5" id="KW-0788">Thiol protease</keyword>
<dbReference type="PANTHER" id="PTHR12411">
    <property type="entry name" value="CYSTEINE PROTEASE FAMILY C1-RELATED"/>
    <property type="match status" value="1"/>
</dbReference>
<evidence type="ECO:0000256" key="2">
    <source>
        <dbReference type="ARBA" id="ARBA00022670"/>
    </source>
</evidence>
<dbReference type="InterPro" id="IPR000668">
    <property type="entry name" value="Peptidase_C1A_C"/>
</dbReference>
<evidence type="ECO:0000256" key="4">
    <source>
        <dbReference type="ARBA" id="ARBA00022801"/>
    </source>
</evidence>
<dbReference type="Gene3D" id="3.90.70.10">
    <property type="entry name" value="Cysteine proteinases"/>
    <property type="match status" value="1"/>
</dbReference>
<evidence type="ECO:0000313" key="11">
    <source>
        <dbReference type="Proteomes" id="UP000075880"/>
    </source>
</evidence>
<reference evidence="10" key="2">
    <citation type="submission" date="2022-08" db="UniProtKB">
        <authorList>
            <consortium name="EnsemblMetazoa"/>
        </authorList>
    </citation>
    <scope>IDENTIFICATION</scope>
    <source>
        <strain evidence="10">EBRO</strain>
    </source>
</reference>
<dbReference type="GO" id="GO:0006508">
    <property type="term" value="P:proteolysis"/>
    <property type="evidence" value="ECO:0007669"/>
    <property type="project" value="UniProtKB-KW"/>
</dbReference>
<name>A0A182JMW8_ANOAO</name>
<protein>
    <recommendedName>
        <fullName evidence="9">Peptidase C1A papain C-terminal domain-containing protein</fullName>
    </recommendedName>
</protein>
<accession>A0A182JMW8</accession>
<organism evidence="10">
    <name type="scientific">Anopheles atroparvus</name>
    <name type="common">European mosquito</name>
    <dbReference type="NCBI Taxonomy" id="41427"/>
    <lineage>
        <taxon>Eukaryota</taxon>
        <taxon>Metazoa</taxon>
        <taxon>Ecdysozoa</taxon>
        <taxon>Arthropoda</taxon>
        <taxon>Hexapoda</taxon>
        <taxon>Insecta</taxon>
        <taxon>Pterygota</taxon>
        <taxon>Neoptera</taxon>
        <taxon>Endopterygota</taxon>
        <taxon>Diptera</taxon>
        <taxon>Nematocera</taxon>
        <taxon>Culicoidea</taxon>
        <taxon>Culicidae</taxon>
        <taxon>Anophelinae</taxon>
        <taxon>Anopheles</taxon>
    </lineage>
</organism>